<sequence>MSEVNYLVVGNRKTEKYYFSVKYRANMVFLRGDSIGQMHSKWIEGQPLTELQMSNYTLKTFEGMSMCLAHIDMTKIDLAASNSFSAVGKVSDLDKEAFFDKEQLVLLVEQAGGEANTSLNLKDLIIITTDMIGRRYTKAKEWGIPAVHPLWLLDSYYRGQPLRVEDYTVGATKFLGFYEWERLREFQGAPESDLKLNRGLNSKLKAVIGSKKIKKNASVWESIMARKNTMVESKVRDNTWADEDEDEDDQYGLQYDEIISRDEGKEADKQKDKSTENTNDNLQGLFDTFVFVLVGYNEDQKRLIKKSIVNLGGRISNNMENDVDIISHVILPSKLGSTASKMLDLLPLELRSRIKEGHIRVVTEWFLERSIYYKRICHDRWSMPIKGLYKTESPLKVCVSGFTGIELLHLEKLIEYMGFEFCPTLNSSRDILVVNVNLFRKHVSGKLFHYKHREILECPYNQNSSITTTSCRTKIKAAKNWSIPIVTIAYLWEGVTNELSVKRQTLVMPDIARLDWCLYSPPVTRLSPTKKSKFIYTSDTEHATRSEPGLNVLASPRRGNDSIIKYGKLNELGVTMTLNGGGGQGSDIELHTRKRDHENGEDDDGQNITQVGYDSVDSEKHSEQLIRKLSRKRRR</sequence>
<dbReference type="EMBL" id="JAHMUF010000030">
    <property type="protein sequence ID" value="KAG7191397.1"/>
    <property type="molecule type" value="Genomic_DNA"/>
</dbReference>
<dbReference type="InterPro" id="IPR001357">
    <property type="entry name" value="BRCT_dom"/>
</dbReference>
<dbReference type="SUPFAM" id="SSF52113">
    <property type="entry name" value="BRCT domain"/>
    <property type="match status" value="3"/>
</dbReference>
<name>A0A9P8AGT3_9ASCO</name>
<dbReference type="PROSITE" id="PS50172">
    <property type="entry name" value="BRCT"/>
    <property type="match status" value="2"/>
</dbReference>
<dbReference type="InterPro" id="IPR036420">
    <property type="entry name" value="BRCT_dom_sf"/>
</dbReference>
<proteinExistence type="predicted"/>
<dbReference type="GO" id="GO:0006270">
    <property type="term" value="P:DNA replication initiation"/>
    <property type="evidence" value="ECO:0007669"/>
    <property type="project" value="TreeGrafter"/>
</dbReference>
<dbReference type="OrthoDB" id="251770at2759"/>
<evidence type="ECO:0000313" key="4">
    <source>
        <dbReference type="EMBL" id="KAG7191397.1"/>
    </source>
</evidence>
<evidence type="ECO:0000256" key="2">
    <source>
        <dbReference type="SAM" id="MobiDB-lite"/>
    </source>
</evidence>
<dbReference type="Gene3D" id="3.40.50.10190">
    <property type="entry name" value="BRCT domain"/>
    <property type="match status" value="3"/>
</dbReference>
<accession>A0A9P8AGT3</accession>
<dbReference type="AlphaFoldDB" id="A0A9P8AGT3"/>
<dbReference type="Pfam" id="PF12738">
    <property type="entry name" value="PTCB-BRCT"/>
    <property type="match status" value="1"/>
</dbReference>
<dbReference type="GeneID" id="66116815"/>
<evidence type="ECO:0000256" key="1">
    <source>
        <dbReference type="ARBA" id="ARBA00022737"/>
    </source>
</evidence>
<gene>
    <name evidence="4" type="ORF">KQ657_003441</name>
</gene>
<keyword evidence="1" id="KW-0677">Repeat</keyword>
<dbReference type="PANTHER" id="PTHR13561:SF20">
    <property type="entry name" value="DNA TOPOISOMERASE 2-BINDING PROTEIN 1"/>
    <property type="match status" value="1"/>
</dbReference>
<feature type="compositionally biased region" description="Basic and acidic residues" evidence="2">
    <location>
        <begin position="617"/>
        <end position="626"/>
    </location>
</feature>
<feature type="region of interest" description="Disordered" evidence="2">
    <location>
        <begin position="594"/>
        <end position="635"/>
    </location>
</feature>
<dbReference type="PANTHER" id="PTHR13561">
    <property type="entry name" value="DNA REPLICATION REGULATOR DPB11-RELATED"/>
    <property type="match status" value="1"/>
</dbReference>
<keyword evidence="5" id="KW-1185">Reference proteome</keyword>
<evidence type="ECO:0000259" key="3">
    <source>
        <dbReference type="PROSITE" id="PS50172"/>
    </source>
</evidence>
<feature type="domain" description="BRCT" evidence="3">
    <location>
        <begin position="100"/>
        <end position="169"/>
    </location>
</feature>
<dbReference type="Pfam" id="PF00533">
    <property type="entry name" value="BRCT"/>
    <property type="match status" value="1"/>
</dbReference>
<reference evidence="4" key="1">
    <citation type="submission" date="2021-03" db="EMBL/GenBank/DDBJ databases">
        <authorList>
            <person name="Palmer J.M."/>
        </authorList>
    </citation>
    <scope>NUCLEOTIDE SEQUENCE</scope>
    <source>
        <strain evidence="4">ARV_011</strain>
    </source>
</reference>
<dbReference type="GO" id="GO:0007095">
    <property type="term" value="P:mitotic G2 DNA damage checkpoint signaling"/>
    <property type="evidence" value="ECO:0007669"/>
    <property type="project" value="TreeGrafter"/>
</dbReference>
<protein>
    <recommendedName>
        <fullName evidence="3">BRCT domain-containing protein</fullName>
    </recommendedName>
</protein>
<dbReference type="SMART" id="SM00292">
    <property type="entry name" value="BRCT"/>
    <property type="match status" value="3"/>
</dbReference>
<dbReference type="GO" id="GO:0033314">
    <property type="term" value="P:mitotic DNA replication checkpoint signaling"/>
    <property type="evidence" value="ECO:0007669"/>
    <property type="project" value="TreeGrafter"/>
</dbReference>
<evidence type="ECO:0000313" key="5">
    <source>
        <dbReference type="Proteomes" id="UP000790833"/>
    </source>
</evidence>
<feature type="domain" description="BRCT" evidence="3">
    <location>
        <begin position="281"/>
        <end position="376"/>
    </location>
</feature>
<dbReference type="Proteomes" id="UP000790833">
    <property type="component" value="Unassembled WGS sequence"/>
</dbReference>
<dbReference type="RefSeq" id="XP_043046949.1">
    <property type="nucleotide sequence ID" value="XM_043194164.1"/>
</dbReference>
<comment type="caution">
    <text evidence="4">The sequence shown here is derived from an EMBL/GenBank/DDBJ whole genome shotgun (WGS) entry which is preliminary data.</text>
</comment>
<organism evidence="4 5">
    <name type="scientific">Scheffersomyces spartinae</name>
    <dbReference type="NCBI Taxonomy" id="45513"/>
    <lineage>
        <taxon>Eukaryota</taxon>
        <taxon>Fungi</taxon>
        <taxon>Dikarya</taxon>
        <taxon>Ascomycota</taxon>
        <taxon>Saccharomycotina</taxon>
        <taxon>Pichiomycetes</taxon>
        <taxon>Debaryomycetaceae</taxon>
        <taxon>Scheffersomyces</taxon>
    </lineage>
</organism>